<organism evidence="1 2">
    <name type="scientific">Mariprofundus ferrinatatus</name>
    <dbReference type="NCBI Taxonomy" id="1921087"/>
    <lineage>
        <taxon>Bacteria</taxon>
        <taxon>Pseudomonadati</taxon>
        <taxon>Pseudomonadota</taxon>
        <taxon>Candidatius Mariprofundia</taxon>
        <taxon>Mariprofundales</taxon>
        <taxon>Mariprofundaceae</taxon>
        <taxon>Mariprofundus</taxon>
    </lineage>
</organism>
<accession>A0A2K8L6W5</accession>
<dbReference type="EMBL" id="CP018800">
    <property type="protein sequence ID" value="ATX83017.1"/>
    <property type="molecule type" value="Genomic_DNA"/>
</dbReference>
<keyword evidence="2" id="KW-1185">Reference proteome</keyword>
<proteinExistence type="predicted"/>
<dbReference type="PROSITE" id="PS51257">
    <property type="entry name" value="PROKAR_LIPOPROTEIN"/>
    <property type="match status" value="1"/>
</dbReference>
<reference evidence="1 2" key="1">
    <citation type="submission" date="2016-12" db="EMBL/GenBank/DDBJ databases">
        <title>Isolation and genomic insights into novel planktonic Zetaproteobacteria from stratified waters of the Chesapeake Bay.</title>
        <authorList>
            <person name="McAllister S.M."/>
            <person name="Kato S."/>
            <person name="Chan C.S."/>
            <person name="Chiu B.K."/>
            <person name="Field E.K."/>
        </authorList>
    </citation>
    <scope>NUCLEOTIDE SEQUENCE [LARGE SCALE GENOMIC DNA]</scope>
    <source>
        <strain evidence="1 2">CP-8</strain>
    </source>
</reference>
<protein>
    <submittedName>
        <fullName evidence="1">Uncharacterized protein</fullName>
    </submittedName>
</protein>
<dbReference type="KEGG" id="mfn:Ga0123462_2183"/>
<name>A0A2K8L6W5_9PROT</name>
<dbReference type="AlphaFoldDB" id="A0A2K8L6W5"/>
<evidence type="ECO:0000313" key="2">
    <source>
        <dbReference type="Proteomes" id="UP000231637"/>
    </source>
</evidence>
<dbReference type="RefSeq" id="WP_100266301.1">
    <property type="nucleotide sequence ID" value="NZ_CP018800.1"/>
</dbReference>
<gene>
    <name evidence="1" type="ORF">Ga0123462_2183</name>
</gene>
<dbReference type="OrthoDB" id="5295248at2"/>
<evidence type="ECO:0000313" key="1">
    <source>
        <dbReference type="EMBL" id="ATX83017.1"/>
    </source>
</evidence>
<dbReference type="Proteomes" id="UP000231637">
    <property type="component" value="Chromosome"/>
</dbReference>
<sequence>MKHTVHYLLLLITIISLSACSSVPKMFWDSDDNGGSGEAFRAPLNLPPELTGELNLPAVDEKATLTAAAAPLPEKYDVIVAKAGKKVALNARLYDVTAGQLLSSALDAMTQMNLPVNSVDSPSGIITTDWVRKGDSALSDSILGSIGMSRINVVRYRFIVRVFRLNEGGIHRSRVEVHLLTQAYQNGHWLNKRSLSDRSDELFAAIEEQVARIPPAREAPAEAARSIEP</sequence>